<reference evidence="1 3" key="1">
    <citation type="submission" date="2015-07" db="EMBL/GenBank/DDBJ databases">
        <authorList>
            <person name="Cajimat M.N.B."/>
            <person name="Milazzo M.L."/>
            <person name="Fulhorst C.F."/>
        </authorList>
    </citation>
    <scope>NUCLEOTIDE SEQUENCE [LARGE SCALE GENOMIC DNA]</scope>
    <source>
        <strain evidence="1">Single colony</strain>
    </source>
</reference>
<sequence length="151" mass="17219">MRTSVPSLLARFRDDINAPCDASTFRAYFTSSTAPCCWEHGPKGQEKLLFLGDKFEGEDRVLEYWRLIGSVLKGKGSNFDEWDLLVREEDGGGKARAIWTGDAVWIVAETGKEWEEHVVWKFDLVKEGGEWKIQTWEVWADTLSAYLASQP</sequence>
<gene>
    <name evidence="1" type="primary">FGENESH: predicted gene_15.137</name>
    <name evidence="2" type="ORF">AAT19DRAFT_11212</name>
    <name evidence="1" type="ORF">BN2166_0068560</name>
</gene>
<name>A0A0K3CR94_RHOTO</name>
<dbReference type="STRING" id="5286.A0A0K3CR94"/>
<organism evidence="1 3">
    <name type="scientific">Rhodotorula toruloides</name>
    <name type="common">Yeast</name>
    <name type="synonym">Rhodosporidium toruloides</name>
    <dbReference type="NCBI Taxonomy" id="5286"/>
    <lineage>
        <taxon>Eukaryota</taxon>
        <taxon>Fungi</taxon>
        <taxon>Dikarya</taxon>
        <taxon>Basidiomycota</taxon>
        <taxon>Pucciniomycotina</taxon>
        <taxon>Microbotryomycetes</taxon>
        <taxon>Sporidiobolales</taxon>
        <taxon>Sporidiobolaceae</taxon>
        <taxon>Rhodotorula</taxon>
    </lineage>
</organism>
<proteinExistence type="predicted"/>
<evidence type="ECO:0000313" key="4">
    <source>
        <dbReference type="Proteomes" id="UP000239560"/>
    </source>
</evidence>
<dbReference type="AlphaFoldDB" id="A0A0K3CR94"/>
<dbReference type="EMBL" id="LCTV02000015">
    <property type="protein sequence ID" value="PRQ70463.1"/>
    <property type="molecule type" value="Genomic_DNA"/>
</dbReference>
<dbReference type="Proteomes" id="UP000239560">
    <property type="component" value="Unassembled WGS sequence"/>
</dbReference>
<evidence type="ECO:0000313" key="2">
    <source>
        <dbReference type="EMBL" id="PRQ70463.1"/>
    </source>
</evidence>
<dbReference type="OMA" id="CNDSHII"/>
<dbReference type="Gene3D" id="3.10.450.50">
    <property type="match status" value="1"/>
</dbReference>
<dbReference type="InterPro" id="IPR032710">
    <property type="entry name" value="NTF2-like_dom_sf"/>
</dbReference>
<protein>
    <recommendedName>
        <fullName evidence="5">SnoaL-like domain-containing protein</fullName>
    </recommendedName>
</protein>
<dbReference type="EMBL" id="CWKI01000015">
    <property type="protein sequence ID" value="CTR10995.1"/>
    <property type="molecule type" value="Genomic_DNA"/>
</dbReference>
<keyword evidence="3" id="KW-1185">Reference proteome</keyword>
<dbReference type="Proteomes" id="UP000199069">
    <property type="component" value="Unassembled WGS sequence"/>
</dbReference>
<evidence type="ECO:0000313" key="1">
    <source>
        <dbReference type="EMBL" id="CTR10995.1"/>
    </source>
</evidence>
<dbReference type="SUPFAM" id="SSF54427">
    <property type="entry name" value="NTF2-like"/>
    <property type="match status" value="1"/>
</dbReference>
<evidence type="ECO:0008006" key="5">
    <source>
        <dbReference type="Google" id="ProtNLM"/>
    </source>
</evidence>
<evidence type="ECO:0000313" key="3">
    <source>
        <dbReference type="Proteomes" id="UP000199069"/>
    </source>
</evidence>
<accession>A0A0K3CR94</accession>
<dbReference type="OrthoDB" id="3352776at2759"/>
<reference evidence="2 4" key="2">
    <citation type="journal article" date="2018" name="Elife">
        <title>Functional genomics of lipid metabolism in the oleaginous yeast Rhodosporidium toruloides.</title>
        <authorList>
            <person name="Coradetti S.T."/>
            <person name="Pinel D."/>
            <person name="Geiselman G."/>
            <person name="Ito M."/>
            <person name="Mondo S."/>
            <person name="Reilly M.C."/>
            <person name="Cheng Y.F."/>
            <person name="Bauer S."/>
            <person name="Grigoriev I."/>
            <person name="Gladden J.M."/>
            <person name="Simmons B.A."/>
            <person name="Brem R."/>
            <person name="Arkin A.P."/>
            <person name="Skerker J.M."/>
        </authorList>
    </citation>
    <scope>NUCLEOTIDE SEQUENCE [LARGE SCALE GENOMIC DNA]</scope>
    <source>
        <strain evidence="2 4">NBRC 0880</strain>
    </source>
</reference>